<dbReference type="Proteomes" id="UP000182486">
    <property type="component" value="Unassembled WGS sequence"/>
</dbReference>
<evidence type="ECO:0000313" key="2">
    <source>
        <dbReference type="EMBL" id="OJF15289.1"/>
    </source>
</evidence>
<gene>
    <name evidence="2" type="ORF">BG844_05360</name>
</gene>
<dbReference type="InterPro" id="IPR008585">
    <property type="entry name" value="Gamma_PGA_hydro"/>
</dbReference>
<keyword evidence="1" id="KW-0732">Signal</keyword>
<comment type="caution">
    <text evidence="2">The sequence shown here is derived from an EMBL/GenBank/DDBJ whole genome shotgun (WGS) entry which is preliminary data.</text>
</comment>
<name>A0A1K0FR69_9ACTN</name>
<keyword evidence="3" id="KW-1185">Reference proteome</keyword>
<dbReference type="RefSeq" id="WP_071803619.1">
    <property type="nucleotide sequence ID" value="NZ_MEIA01000059.1"/>
</dbReference>
<dbReference type="Pfam" id="PF05908">
    <property type="entry name" value="Gamma_PGA_hydro"/>
    <property type="match status" value="1"/>
</dbReference>
<evidence type="ECO:0008006" key="4">
    <source>
        <dbReference type="Google" id="ProtNLM"/>
    </source>
</evidence>
<evidence type="ECO:0000256" key="1">
    <source>
        <dbReference type="SAM" id="SignalP"/>
    </source>
</evidence>
<feature type="chain" id="PRO_5009663865" description="Phage replication-related protein YjqB (UPF0714/DUF867 family)" evidence="1">
    <location>
        <begin position="26"/>
        <end position="258"/>
    </location>
</feature>
<proteinExistence type="predicted"/>
<accession>A0A1K0FR69</accession>
<feature type="signal peptide" evidence="1">
    <location>
        <begin position="1"/>
        <end position="25"/>
    </location>
</feature>
<dbReference type="AlphaFoldDB" id="A0A1K0FR69"/>
<protein>
    <recommendedName>
        <fullName evidence="4">Phage replication-related protein YjqB (UPF0714/DUF867 family)</fullName>
    </recommendedName>
</protein>
<evidence type="ECO:0000313" key="3">
    <source>
        <dbReference type="Proteomes" id="UP000182486"/>
    </source>
</evidence>
<organism evidence="2 3">
    <name type="scientific">Couchioplanes caeruleus subsp. caeruleus</name>
    <dbReference type="NCBI Taxonomy" id="56427"/>
    <lineage>
        <taxon>Bacteria</taxon>
        <taxon>Bacillati</taxon>
        <taxon>Actinomycetota</taxon>
        <taxon>Actinomycetes</taxon>
        <taxon>Micromonosporales</taxon>
        <taxon>Micromonosporaceae</taxon>
        <taxon>Couchioplanes</taxon>
    </lineage>
</organism>
<dbReference type="InterPro" id="IPR038128">
    <property type="entry name" value="Gamma_PGA_hydro_sf"/>
</dbReference>
<reference evidence="2 3" key="1">
    <citation type="submission" date="2016-09" db="EMBL/GenBank/DDBJ databases">
        <title>Couchioplanes caeruleus draft genome sequence.</title>
        <authorList>
            <person name="Sheehan J."/>
            <person name="Caffrey P."/>
        </authorList>
    </citation>
    <scope>NUCLEOTIDE SEQUENCE [LARGE SCALE GENOMIC DNA]</scope>
    <source>
        <strain evidence="2 3">DSM 43634</strain>
    </source>
</reference>
<dbReference type="EMBL" id="MEIA01000059">
    <property type="protein sequence ID" value="OJF15289.1"/>
    <property type="molecule type" value="Genomic_DNA"/>
</dbReference>
<dbReference type="Gene3D" id="3.40.630.100">
    <property type="entry name" value="Poly-gamma-glutamate hydrolase, zinc-binding motif"/>
    <property type="match status" value="1"/>
</dbReference>
<sequence length="258" mass="27567">MTSRKQWVLSALAVPLALSAGYVLAGNRQAPVQQNLDRPATTQQNLGTQAAAQRRVAAPGKVAEYPSMTALRMVEQSGTAYDLNWTVTRSPLIVVAPHGGNIEVRTSEIAAAIAGNDHTQCQFRGKLPAGQNARLHVTSENWDVKECLILIGQRTHALSIHGTAKEGKKVYIGGRDTTTGAELETALRTAGFDVVRPAPADIGGTSPDNFVNKDADGAGVQFELTRELRDELFPTEGGPISARGQKFVDTVRGVYAQP</sequence>